<keyword evidence="6" id="KW-1185">Reference proteome</keyword>
<proteinExistence type="predicted"/>
<feature type="region of interest" description="Disordered" evidence="3">
    <location>
        <begin position="1"/>
        <end position="30"/>
    </location>
</feature>
<evidence type="ECO:0008006" key="7">
    <source>
        <dbReference type="Google" id="ProtNLM"/>
    </source>
</evidence>
<dbReference type="AlphaFoldDB" id="A0AAJ3NR26"/>
<reference evidence="5 6" key="1">
    <citation type="submission" date="2016-01" db="EMBL/GenBank/DDBJ databases">
        <title>The new phylogeny of the genus Mycobacterium.</title>
        <authorList>
            <person name="Tarcisio F."/>
            <person name="Conor M."/>
            <person name="Antonella G."/>
            <person name="Elisabetta G."/>
            <person name="Giulia F.S."/>
            <person name="Sara T."/>
            <person name="Anna F."/>
            <person name="Clotilde B."/>
            <person name="Roberto B."/>
            <person name="Veronica D.S."/>
            <person name="Fabio R."/>
            <person name="Monica P."/>
            <person name="Olivier J."/>
            <person name="Enrico T."/>
            <person name="Nicola S."/>
        </authorList>
    </citation>
    <scope>NUCLEOTIDE SEQUENCE [LARGE SCALE GENOMIC DNA]</scope>
    <source>
        <strain evidence="5 6">DSM 44616</strain>
    </source>
</reference>
<evidence type="ECO:0000256" key="1">
    <source>
        <dbReference type="ARBA" id="ARBA00004370"/>
    </source>
</evidence>
<evidence type="ECO:0000313" key="6">
    <source>
        <dbReference type="Proteomes" id="UP000193387"/>
    </source>
</evidence>
<dbReference type="EMBL" id="LQPR01000028">
    <property type="protein sequence ID" value="ORW71778.1"/>
    <property type="molecule type" value="Genomic_DNA"/>
</dbReference>
<protein>
    <recommendedName>
        <fullName evidence="7">Mammalian cell entry protein</fullName>
    </recommendedName>
</protein>
<dbReference type="PANTHER" id="PTHR37042">
    <property type="entry name" value="OUTER MEMBRANE PROTEIN RV1973"/>
    <property type="match status" value="1"/>
</dbReference>
<name>A0AAJ3NR26_9MYCO</name>
<dbReference type="PANTHER" id="PTHR37042:SF4">
    <property type="entry name" value="OUTER MEMBRANE PROTEIN RV1973"/>
    <property type="match status" value="1"/>
</dbReference>
<feature type="transmembrane region" description="Helical" evidence="4">
    <location>
        <begin position="92"/>
        <end position="114"/>
    </location>
</feature>
<evidence type="ECO:0000256" key="3">
    <source>
        <dbReference type="SAM" id="MobiDB-lite"/>
    </source>
</evidence>
<gene>
    <name evidence="5" type="ORF">AWC23_13565</name>
</gene>
<evidence type="ECO:0000256" key="2">
    <source>
        <dbReference type="ARBA" id="ARBA00023136"/>
    </source>
</evidence>
<sequence>MPPRELPAGALDPNGLGPDADSTPPDSTVETDELMRAEARARVARARAIRLRQRADTVSGGRAAPAAVGGAEAEACATPSQRDGRLRPGRKAVAVAASIGVACCALTASGLLAWQHHTAVQQRQRSAEFAAAARTAVMTMMSMDPNKARDEMQRFADGTTGLFKAGILMGAEDAVKALEQSKVSSKGAVRDVAVESMTDSSAVVLVAAKTEFTKPGEAKPASRSLRLVITVERDGGQLKVSRVEFVP</sequence>
<keyword evidence="4" id="KW-1133">Transmembrane helix</keyword>
<keyword evidence="4" id="KW-0812">Transmembrane</keyword>
<accession>A0AAJ3NR26</accession>
<organism evidence="5 6">
    <name type="scientific">Mycobacterium saskatchewanense</name>
    <dbReference type="NCBI Taxonomy" id="220927"/>
    <lineage>
        <taxon>Bacteria</taxon>
        <taxon>Bacillati</taxon>
        <taxon>Actinomycetota</taxon>
        <taxon>Actinomycetes</taxon>
        <taxon>Mycobacteriales</taxon>
        <taxon>Mycobacteriaceae</taxon>
        <taxon>Mycobacterium</taxon>
        <taxon>Mycobacterium simiae complex</taxon>
    </lineage>
</organism>
<comment type="caution">
    <text evidence="5">The sequence shown here is derived from an EMBL/GenBank/DDBJ whole genome shotgun (WGS) entry which is preliminary data.</text>
</comment>
<evidence type="ECO:0000313" key="5">
    <source>
        <dbReference type="EMBL" id="ORW71778.1"/>
    </source>
</evidence>
<comment type="subcellular location">
    <subcellularLocation>
        <location evidence="1">Membrane</location>
    </subcellularLocation>
</comment>
<dbReference type="Proteomes" id="UP000193387">
    <property type="component" value="Unassembled WGS sequence"/>
</dbReference>
<dbReference type="GO" id="GO:0016020">
    <property type="term" value="C:membrane"/>
    <property type="evidence" value="ECO:0007669"/>
    <property type="project" value="UniProtKB-SubCell"/>
</dbReference>
<keyword evidence="2 4" id="KW-0472">Membrane</keyword>
<evidence type="ECO:0000256" key="4">
    <source>
        <dbReference type="SAM" id="Phobius"/>
    </source>
</evidence>